<evidence type="ECO:0000313" key="6">
    <source>
        <dbReference type="EMBL" id="OGY18401.1"/>
    </source>
</evidence>
<keyword evidence="3 4" id="KW-0687">Ribonucleoprotein</keyword>
<proteinExistence type="inferred from homology"/>
<dbReference type="InterPro" id="IPR038657">
    <property type="entry name" value="Ribosomal_bL19_sf"/>
</dbReference>
<comment type="caution">
    <text evidence="6">The sequence shown here is derived from an EMBL/GenBank/DDBJ whole genome shotgun (WGS) entry which is preliminary data.</text>
</comment>
<dbReference type="InterPro" id="IPR001857">
    <property type="entry name" value="Ribosomal_bL19"/>
</dbReference>
<evidence type="ECO:0000313" key="7">
    <source>
        <dbReference type="Proteomes" id="UP000179233"/>
    </source>
</evidence>
<feature type="compositionally biased region" description="Basic and acidic residues" evidence="5">
    <location>
        <begin position="99"/>
        <end position="116"/>
    </location>
</feature>
<feature type="region of interest" description="Disordered" evidence="5">
    <location>
        <begin position="99"/>
        <end position="123"/>
    </location>
</feature>
<gene>
    <name evidence="6" type="ORF">A2786_02775</name>
</gene>
<dbReference type="Proteomes" id="UP000179233">
    <property type="component" value="Unassembled WGS sequence"/>
</dbReference>
<dbReference type="GO" id="GO:0022625">
    <property type="term" value="C:cytosolic large ribosomal subunit"/>
    <property type="evidence" value="ECO:0007669"/>
    <property type="project" value="TreeGrafter"/>
</dbReference>
<evidence type="ECO:0000256" key="2">
    <source>
        <dbReference type="ARBA" id="ARBA00022980"/>
    </source>
</evidence>
<evidence type="ECO:0000256" key="1">
    <source>
        <dbReference type="ARBA" id="ARBA00005781"/>
    </source>
</evidence>
<dbReference type="SUPFAM" id="SSF50104">
    <property type="entry name" value="Translation proteins SH3-like domain"/>
    <property type="match status" value="1"/>
</dbReference>
<dbReference type="AlphaFoldDB" id="A0A1G1VSM3"/>
<evidence type="ECO:0000256" key="4">
    <source>
        <dbReference type="RuleBase" id="RU000559"/>
    </source>
</evidence>
<dbReference type="PANTHER" id="PTHR15680:SF9">
    <property type="entry name" value="LARGE RIBOSOMAL SUBUNIT PROTEIN BL19M"/>
    <property type="match status" value="1"/>
</dbReference>
<dbReference type="PIRSF" id="PIRSF002191">
    <property type="entry name" value="Ribosomal_L19"/>
    <property type="match status" value="1"/>
</dbReference>
<dbReference type="EMBL" id="MHCJ01000003">
    <property type="protein sequence ID" value="OGY18401.1"/>
    <property type="molecule type" value="Genomic_DNA"/>
</dbReference>
<dbReference type="PANTHER" id="PTHR15680">
    <property type="entry name" value="RIBOSOMAL PROTEIN L19"/>
    <property type="match status" value="1"/>
</dbReference>
<sequence length="123" mass="13633">MAMTTTIKNKAVHIGDIVRVYQLIREEEKLRTQAFEGIVIAMKGRDSGKSFTVRKVAAGGVGVERIWPVNSPSIDRLTVIKRGYAKKSKLYYLRNRVGKEAQVKSSQKGEQDHGEAKISGSQG</sequence>
<evidence type="ECO:0000256" key="3">
    <source>
        <dbReference type="ARBA" id="ARBA00023274"/>
    </source>
</evidence>
<dbReference type="Pfam" id="PF01245">
    <property type="entry name" value="Ribosomal_L19"/>
    <property type="match status" value="1"/>
</dbReference>
<organism evidence="6 7">
    <name type="scientific">Candidatus Chisholmbacteria bacterium RIFCSPHIGHO2_01_FULL_52_32</name>
    <dbReference type="NCBI Taxonomy" id="1797591"/>
    <lineage>
        <taxon>Bacteria</taxon>
        <taxon>Candidatus Chisholmiibacteriota</taxon>
    </lineage>
</organism>
<comment type="similarity">
    <text evidence="1 4">Belongs to the bacterial ribosomal protein bL19 family.</text>
</comment>
<comment type="function">
    <text evidence="4">This protein is located at the 30S-50S ribosomal subunit interface and may play a role in the structure and function of the aminoacyl-tRNA binding site.</text>
</comment>
<dbReference type="GO" id="GO:0006412">
    <property type="term" value="P:translation"/>
    <property type="evidence" value="ECO:0007669"/>
    <property type="project" value="InterPro"/>
</dbReference>
<evidence type="ECO:0000256" key="5">
    <source>
        <dbReference type="SAM" id="MobiDB-lite"/>
    </source>
</evidence>
<dbReference type="NCBIfam" id="TIGR01024">
    <property type="entry name" value="rplS_bact"/>
    <property type="match status" value="1"/>
</dbReference>
<protein>
    <recommendedName>
        <fullName evidence="4">50S ribosomal protein L19</fullName>
    </recommendedName>
</protein>
<accession>A0A1G1VSM3</accession>
<dbReference type="GO" id="GO:0003735">
    <property type="term" value="F:structural constituent of ribosome"/>
    <property type="evidence" value="ECO:0007669"/>
    <property type="project" value="InterPro"/>
</dbReference>
<dbReference type="PRINTS" id="PR00061">
    <property type="entry name" value="RIBOSOMALL19"/>
</dbReference>
<dbReference type="InterPro" id="IPR008991">
    <property type="entry name" value="Translation_prot_SH3-like_sf"/>
</dbReference>
<dbReference type="Gene3D" id="2.30.30.790">
    <property type="match status" value="1"/>
</dbReference>
<reference evidence="6 7" key="1">
    <citation type="journal article" date="2016" name="Nat. Commun.">
        <title>Thousands of microbial genomes shed light on interconnected biogeochemical processes in an aquifer system.</title>
        <authorList>
            <person name="Anantharaman K."/>
            <person name="Brown C.T."/>
            <person name="Hug L.A."/>
            <person name="Sharon I."/>
            <person name="Castelle C.J."/>
            <person name="Probst A.J."/>
            <person name="Thomas B.C."/>
            <person name="Singh A."/>
            <person name="Wilkins M.J."/>
            <person name="Karaoz U."/>
            <person name="Brodie E.L."/>
            <person name="Williams K.H."/>
            <person name="Hubbard S.S."/>
            <person name="Banfield J.F."/>
        </authorList>
    </citation>
    <scope>NUCLEOTIDE SEQUENCE [LARGE SCALE GENOMIC DNA]</scope>
</reference>
<name>A0A1G1VSM3_9BACT</name>
<keyword evidence="2 6" id="KW-0689">Ribosomal protein</keyword>